<reference evidence="1 2" key="1">
    <citation type="submission" date="2020-08" db="EMBL/GenBank/DDBJ databases">
        <title>Genomic Encyclopedia of Type Strains, Phase IV (KMG-IV): sequencing the most valuable type-strain genomes for metagenomic binning, comparative biology and taxonomic classification.</title>
        <authorList>
            <person name="Goeker M."/>
        </authorList>
    </citation>
    <scope>NUCLEOTIDE SEQUENCE [LARGE SCALE GENOMIC DNA]</scope>
    <source>
        <strain evidence="1 2">DSM 103733</strain>
    </source>
</reference>
<comment type="caution">
    <text evidence="1">The sequence shown here is derived from an EMBL/GenBank/DDBJ whole genome shotgun (WGS) entry which is preliminary data.</text>
</comment>
<evidence type="ECO:0000313" key="2">
    <source>
        <dbReference type="Proteomes" id="UP000538666"/>
    </source>
</evidence>
<sequence length="244" mass="27985">MWRISIQRVWSTVLSRSQQAFHLAGWLSLQGRVHFSKLAIEQFLMEGCLHTRQWIKVRRDEGQMIPATLEHADAMMQELIMLLHHYSTGKIVEINSTVQLPVMKPSDRPTGFWVSVVGPNDWKSKHPGDLLDRNLYEVKLAGKHNLLFMNTREQLSAFTKVYGLKLKGETWIAIDWAKVAAEYQGVIIAPFFAEHDDYDDLFWYGAWGCASGCIWDKDAISGISLIREGDQFLGLKFLPTISFE</sequence>
<dbReference type="EMBL" id="JACHEK010000004">
    <property type="protein sequence ID" value="MBB6144365.1"/>
    <property type="molecule type" value="Genomic_DNA"/>
</dbReference>
<keyword evidence="2" id="KW-1185">Reference proteome</keyword>
<name>A0A841JV13_9BACT</name>
<accession>A0A841JV13</accession>
<dbReference type="RefSeq" id="WP_050059001.1">
    <property type="nucleotide sequence ID" value="NZ_JACHEK010000004.1"/>
</dbReference>
<evidence type="ECO:0000313" key="1">
    <source>
        <dbReference type="EMBL" id="MBB6144365.1"/>
    </source>
</evidence>
<proteinExistence type="predicted"/>
<dbReference type="OrthoDB" id="9429512at2"/>
<protein>
    <submittedName>
        <fullName evidence="1">Uncharacterized protein</fullName>
    </submittedName>
</protein>
<gene>
    <name evidence="1" type="ORF">HNQ77_002317</name>
</gene>
<dbReference type="AlphaFoldDB" id="A0A841JV13"/>
<dbReference type="Proteomes" id="UP000538666">
    <property type="component" value="Unassembled WGS sequence"/>
</dbReference>
<organism evidence="1 2">
    <name type="scientific">Silvibacterium bohemicum</name>
    <dbReference type="NCBI Taxonomy" id="1577686"/>
    <lineage>
        <taxon>Bacteria</taxon>
        <taxon>Pseudomonadati</taxon>
        <taxon>Acidobacteriota</taxon>
        <taxon>Terriglobia</taxon>
        <taxon>Terriglobales</taxon>
        <taxon>Acidobacteriaceae</taxon>
        <taxon>Silvibacterium</taxon>
    </lineage>
</organism>